<sequence>MIEKLTLWIKRRQTPLADLLYRTAKGVQHGNLPNAVLPFYRMLYHERTVRRAFFRRLATFFYYDPLFRSRCESVGPRFHYVQVLGAFPYISGPIRMRFGSDVTMHSRSTFSASKIFDDPIFSVGDHTYLGPGLTIGVAKAIAIGSHCYIASNVGIFDNDGHPLDPDKRCAHLPPDPEDVHPVAIGDRVWIGEGTLVLKGAQIGEAAVVAARSVVTGIVPPFAVVAGNPAKLVKTLRP</sequence>
<evidence type="ECO:0000313" key="4">
    <source>
        <dbReference type="EMBL" id="HGU32383.1"/>
    </source>
</evidence>
<dbReference type="GO" id="GO:0008374">
    <property type="term" value="F:O-acyltransferase activity"/>
    <property type="evidence" value="ECO:0007669"/>
    <property type="project" value="TreeGrafter"/>
</dbReference>
<dbReference type="PANTHER" id="PTHR23416">
    <property type="entry name" value="SIALIC ACID SYNTHASE-RELATED"/>
    <property type="match status" value="1"/>
</dbReference>
<evidence type="ECO:0000256" key="2">
    <source>
        <dbReference type="ARBA" id="ARBA00022679"/>
    </source>
</evidence>
<dbReference type="InterPro" id="IPR011004">
    <property type="entry name" value="Trimer_LpxA-like_sf"/>
</dbReference>
<keyword evidence="3" id="KW-0677">Repeat</keyword>
<evidence type="ECO:0000256" key="1">
    <source>
        <dbReference type="ARBA" id="ARBA00007274"/>
    </source>
</evidence>
<dbReference type="SUPFAM" id="SSF51161">
    <property type="entry name" value="Trimeric LpxA-like enzymes"/>
    <property type="match status" value="1"/>
</dbReference>
<dbReference type="PROSITE" id="PS00101">
    <property type="entry name" value="HEXAPEP_TRANSFERASES"/>
    <property type="match status" value="1"/>
</dbReference>
<dbReference type="InterPro" id="IPR051159">
    <property type="entry name" value="Hexapeptide_acetyltransf"/>
</dbReference>
<keyword evidence="2 4" id="KW-0808">Transferase</keyword>
<reference evidence="4" key="1">
    <citation type="journal article" date="2020" name="mSystems">
        <title>Genome- and Community-Level Interaction Insights into Carbon Utilization and Element Cycling Functions of Hydrothermarchaeota in Hydrothermal Sediment.</title>
        <authorList>
            <person name="Zhou Z."/>
            <person name="Liu Y."/>
            <person name="Xu W."/>
            <person name="Pan J."/>
            <person name="Luo Z.H."/>
            <person name="Li M."/>
        </authorList>
    </citation>
    <scope>NUCLEOTIDE SEQUENCE [LARGE SCALE GENOMIC DNA]</scope>
    <source>
        <strain evidence="4">SpSt-477</strain>
    </source>
</reference>
<accession>A0A7C4MMF2</accession>
<protein>
    <submittedName>
        <fullName evidence="4">Acyltransferase</fullName>
    </submittedName>
</protein>
<dbReference type="CDD" id="cd04647">
    <property type="entry name" value="LbH_MAT_like"/>
    <property type="match status" value="1"/>
</dbReference>
<gene>
    <name evidence="4" type="ORF">ENS29_05960</name>
</gene>
<dbReference type="PANTHER" id="PTHR23416:SF23">
    <property type="entry name" value="ACETYLTRANSFERASE C18B11.09C-RELATED"/>
    <property type="match status" value="1"/>
</dbReference>
<evidence type="ECO:0000256" key="3">
    <source>
        <dbReference type="ARBA" id="ARBA00022737"/>
    </source>
</evidence>
<dbReference type="Gene3D" id="2.160.10.10">
    <property type="entry name" value="Hexapeptide repeat proteins"/>
    <property type="match status" value="1"/>
</dbReference>
<comment type="caution">
    <text evidence="4">The sequence shown here is derived from an EMBL/GenBank/DDBJ whole genome shotgun (WGS) entry which is preliminary data.</text>
</comment>
<organism evidence="4">
    <name type="scientific">Desulfatirhabdium butyrativorans</name>
    <dbReference type="NCBI Taxonomy" id="340467"/>
    <lineage>
        <taxon>Bacteria</taxon>
        <taxon>Pseudomonadati</taxon>
        <taxon>Thermodesulfobacteriota</taxon>
        <taxon>Desulfobacteria</taxon>
        <taxon>Desulfobacterales</taxon>
        <taxon>Desulfatirhabdiaceae</taxon>
        <taxon>Desulfatirhabdium</taxon>
    </lineage>
</organism>
<dbReference type="EMBL" id="DSUH01000134">
    <property type="protein sequence ID" value="HGU32383.1"/>
    <property type="molecule type" value="Genomic_DNA"/>
</dbReference>
<keyword evidence="4" id="KW-0012">Acyltransferase</keyword>
<dbReference type="AlphaFoldDB" id="A0A7C4MMF2"/>
<comment type="similarity">
    <text evidence="1">Belongs to the transferase hexapeptide repeat family.</text>
</comment>
<dbReference type="InterPro" id="IPR018357">
    <property type="entry name" value="Hexapep_transf_CS"/>
</dbReference>
<name>A0A7C4MMF2_9BACT</name>
<proteinExistence type="inferred from homology"/>